<sequence>MKKFLVASVLYLLLSHQAKTQGCVAIRSTGGFCTRDQAMNHDANKWMLSISNRYFKSFRHFVGTEEQKERLERGTEVINYSYTLDLALTRNLGKGWSMTLDVPIVNNARSSMYEHGGNNAKNARHYTRSFGVGDIRIAAYRWLFEPSKMKNWNIQFGLGLKLPTGDYRYQDFFIKNDSTRLLGYVDQSIQLGDGGTGFTTEINAYYNINSMIGFYGNFYYLFNPREQNGVSTARGGTPSSDAVKYGTTVMSVPDQMMIRAGASLTINKFTFSAGIRDEAQPSKDVIGGSMGFRRPGYIISIEPGVNYQFKNATLYAYGPFAVKRNRVQSNADKLKTAATGVYAKGDAAFADYLINVGCAFKF</sequence>
<dbReference type="RefSeq" id="WP_136576072.1">
    <property type="nucleotide sequence ID" value="NZ_STFF01000001.1"/>
</dbReference>
<dbReference type="InterPro" id="IPR025737">
    <property type="entry name" value="FApF"/>
</dbReference>
<comment type="caution">
    <text evidence="2">The sequence shown here is derived from an EMBL/GenBank/DDBJ whole genome shotgun (WGS) entry which is preliminary data.</text>
</comment>
<dbReference type="AlphaFoldDB" id="A0A4S8I0G0"/>
<feature type="signal peptide" evidence="1">
    <location>
        <begin position="1"/>
        <end position="20"/>
    </location>
</feature>
<protein>
    <submittedName>
        <fullName evidence="2">Transporter</fullName>
    </submittedName>
</protein>
<gene>
    <name evidence="2" type="ORF">FAM09_05660</name>
</gene>
<dbReference type="OrthoDB" id="735059at2"/>
<keyword evidence="3" id="KW-1185">Reference proteome</keyword>
<reference evidence="2 3" key="1">
    <citation type="submission" date="2019-04" db="EMBL/GenBank/DDBJ databases">
        <title>Niastella caeni sp. nov., isolated from activated sludge.</title>
        <authorList>
            <person name="Sheng M."/>
        </authorList>
    </citation>
    <scope>NUCLEOTIDE SEQUENCE [LARGE SCALE GENOMIC DNA]</scope>
    <source>
        <strain evidence="2 3">HX-2-15</strain>
    </source>
</reference>
<evidence type="ECO:0000256" key="1">
    <source>
        <dbReference type="SAM" id="SignalP"/>
    </source>
</evidence>
<keyword evidence="1" id="KW-0732">Signal</keyword>
<accession>A0A4S8I0G0</accession>
<name>A0A4S8I0G0_9BACT</name>
<feature type="chain" id="PRO_5020552342" evidence="1">
    <location>
        <begin position="21"/>
        <end position="362"/>
    </location>
</feature>
<organism evidence="2 3">
    <name type="scientific">Niastella caeni</name>
    <dbReference type="NCBI Taxonomy" id="2569763"/>
    <lineage>
        <taxon>Bacteria</taxon>
        <taxon>Pseudomonadati</taxon>
        <taxon>Bacteroidota</taxon>
        <taxon>Chitinophagia</taxon>
        <taxon>Chitinophagales</taxon>
        <taxon>Chitinophagaceae</taxon>
        <taxon>Niastella</taxon>
    </lineage>
</organism>
<evidence type="ECO:0000313" key="3">
    <source>
        <dbReference type="Proteomes" id="UP000306918"/>
    </source>
</evidence>
<evidence type="ECO:0000313" key="2">
    <source>
        <dbReference type="EMBL" id="THU41583.1"/>
    </source>
</evidence>
<proteinExistence type="predicted"/>
<dbReference type="EMBL" id="STFF01000001">
    <property type="protein sequence ID" value="THU41583.1"/>
    <property type="molecule type" value="Genomic_DNA"/>
</dbReference>
<dbReference type="Pfam" id="PF13557">
    <property type="entry name" value="Phenol_MetA_deg"/>
    <property type="match status" value="1"/>
</dbReference>
<dbReference type="Proteomes" id="UP000306918">
    <property type="component" value="Unassembled WGS sequence"/>
</dbReference>